<comment type="similarity">
    <text evidence="1">Belongs to the MG032/MG096/MG288 family.</text>
</comment>
<dbReference type="GeneID" id="66609390"/>
<dbReference type="eggNOG" id="COG2268">
    <property type="taxonomic scope" value="Bacteria"/>
</dbReference>
<evidence type="ECO:0000313" key="4">
    <source>
        <dbReference type="Proteomes" id="UP000007756"/>
    </source>
</evidence>
<accession>A0A0H3DM50</accession>
<dbReference type="Pfam" id="PF03072">
    <property type="entry name" value="DUF237"/>
    <property type="match status" value="1"/>
</dbReference>
<feature type="domain" description="DUF237" evidence="2">
    <location>
        <begin position="1"/>
        <end position="141"/>
    </location>
</feature>
<proteinExistence type="inferred from homology"/>
<evidence type="ECO:0000256" key="1">
    <source>
        <dbReference type="ARBA" id="ARBA00010294"/>
    </source>
</evidence>
<dbReference type="KEGG" id="mpj:MPNE_0045"/>
<name>A0A0H3DM50_MYCPB</name>
<dbReference type="PATRIC" id="fig|722438.3.peg.42"/>
<sequence>MREAIDKYATYSVSRPNNVTTYLPGKVDGSGKDQIWISPNNFQVNREWGNGAHFKDKAYRFNFDVKVEYDVEVKAAWWTALFRGSIPGYWKGKFKVTYSFNVEVPSWNYGDKQVRPPQYSFKEQEKQLLFVPRHVQKIEAEGKHLEIINPFLKDQHLDFFEHYHPDLTQPLDMVSYLMYAIADKVK</sequence>
<dbReference type="STRING" id="722438.F539_00220"/>
<dbReference type="Proteomes" id="UP000007756">
    <property type="component" value="Chromosome"/>
</dbReference>
<evidence type="ECO:0000259" key="2">
    <source>
        <dbReference type="Pfam" id="PF03072"/>
    </source>
</evidence>
<organism evidence="3 4">
    <name type="scientific">Mycoplasmoides pneumoniae (strain ATCC 15531 / DSM 23978 / CIP 103766 / NBRC 14401 / NCTC 10119 / FH)</name>
    <name type="common">Mycoplasma pneumoniae</name>
    <dbReference type="NCBI Taxonomy" id="722438"/>
    <lineage>
        <taxon>Bacteria</taxon>
        <taxon>Bacillati</taxon>
        <taxon>Mycoplasmatota</taxon>
        <taxon>Mycoplasmoidales</taxon>
        <taxon>Mycoplasmoidaceae</taxon>
        <taxon>Mycoplasmoides</taxon>
    </lineage>
</organism>
<dbReference type="HOGENOM" id="CLU_1452960_0_0_14"/>
<dbReference type="AlphaFoldDB" id="A0A0H3DM50"/>
<dbReference type="RefSeq" id="WP_014325303.1">
    <property type="nucleotide sequence ID" value="NZ_CP010546.1"/>
</dbReference>
<dbReference type="EMBL" id="CP002077">
    <property type="protein sequence ID" value="ADK86811.1"/>
    <property type="molecule type" value="Genomic_DNA"/>
</dbReference>
<reference evidence="3 4" key="1">
    <citation type="journal article" date="2010" name="Appl. Environ. Microbiol.">
        <title>Targeted chromosomal knockouts in Mycoplasma pneumoniae.</title>
        <authorList>
            <person name="Krishnakumar R."/>
            <person name="Assad-Garcia N."/>
            <person name="Benders G.A."/>
            <person name="Phan Q."/>
            <person name="Montague M.G."/>
            <person name="Glass J.I."/>
        </authorList>
    </citation>
    <scope>NUCLEOTIDE SEQUENCE [LARGE SCALE GENOMIC DNA]</scope>
    <source>
        <strain evidence="4">ATCC 15531 / DSM 22911 / NBRC 14401 / NCTC 10119 / FH</strain>
    </source>
</reference>
<gene>
    <name evidence="3" type="ordered locus">MPNE_0045</name>
</gene>
<evidence type="ECO:0000313" key="3">
    <source>
        <dbReference type="EMBL" id="ADK86811.1"/>
    </source>
</evidence>
<dbReference type="InterPro" id="IPR004306">
    <property type="entry name" value="DUF237"/>
</dbReference>
<dbReference type="PaxDb" id="722438-MPNE_0045"/>
<protein>
    <submittedName>
        <fullName evidence="3">MG032/MG096/MG288 family 1</fullName>
    </submittedName>
</protein>